<proteinExistence type="inferred from homology"/>
<keyword evidence="3" id="KW-0687">Ribonucleoprotein</keyword>
<dbReference type="Gene3D" id="2.40.50.140">
    <property type="entry name" value="Nucleic acid-binding proteins"/>
    <property type="match status" value="2"/>
</dbReference>
<dbReference type="InterPro" id="IPR012340">
    <property type="entry name" value="NA-bd_OB-fold"/>
</dbReference>
<dbReference type="PROSITE" id="PS50126">
    <property type="entry name" value="S1"/>
    <property type="match status" value="2"/>
</dbReference>
<dbReference type="AlphaFoldDB" id="A0A2J7ZHF6"/>
<dbReference type="GO" id="GO:1990904">
    <property type="term" value="C:ribonucleoprotein complex"/>
    <property type="evidence" value="ECO:0007669"/>
    <property type="project" value="UniProtKB-KW"/>
</dbReference>
<evidence type="ECO:0000259" key="5">
    <source>
        <dbReference type="PROSITE" id="PS50126"/>
    </source>
</evidence>
<dbReference type="Pfam" id="PF00575">
    <property type="entry name" value="S1"/>
    <property type="match status" value="2"/>
</dbReference>
<dbReference type="GO" id="GO:0005840">
    <property type="term" value="C:ribosome"/>
    <property type="evidence" value="ECO:0007669"/>
    <property type="project" value="UniProtKB-KW"/>
</dbReference>
<feature type="domain" description="S1 motif" evidence="5">
    <location>
        <begin position="105"/>
        <end position="171"/>
    </location>
</feature>
<dbReference type="PANTHER" id="PTHR10724">
    <property type="entry name" value="30S RIBOSOMAL PROTEIN S1"/>
    <property type="match status" value="1"/>
</dbReference>
<reference evidence="6 7" key="1">
    <citation type="journal article" date="2017" name="Mol. Biol. Evol.">
        <title>The 4-celled Tetrabaena socialis nuclear genome reveals the essential components for genetic control of cell number at the origin of multicellularity in the volvocine lineage.</title>
        <authorList>
            <person name="Featherston J."/>
            <person name="Arakaki Y."/>
            <person name="Hanschen E.R."/>
            <person name="Ferris P.J."/>
            <person name="Michod R.E."/>
            <person name="Olson B.J.S.C."/>
            <person name="Nozaki H."/>
            <person name="Durand P.M."/>
        </authorList>
    </citation>
    <scope>NUCLEOTIDE SEQUENCE [LARGE SCALE GENOMIC DNA]</scope>
    <source>
        <strain evidence="6 7">NIES-571</strain>
    </source>
</reference>
<name>A0A2J7ZHF6_9CHLO</name>
<sequence length="191" mass="20835">MRAKVDIGDGAIGEIPLNQVSRERIEAVDAHLKVGDKVKALVINHHPNYRGHAKLSTKLLEPTPGDMLRNPQLVYEKAEETAELRSTSRNTGWEEWVSSRNPSVGDDIEGVVTTVTRFGAFINLGNFDGMLPRQEVSHTRGALEQLKVGDKLKLRIMSMDPKRGRVALSAKALEPEPTPGEASPGAALPEA</sequence>
<dbReference type="InterPro" id="IPR050437">
    <property type="entry name" value="Ribos_protein_bS1-like"/>
</dbReference>
<keyword evidence="7" id="KW-1185">Reference proteome</keyword>
<feature type="region of interest" description="Disordered" evidence="4">
    <location>
        <begin position="170"/>
        <end position="191"/>
    </location>
</feature>
<dbReference type="InterPro" id="IPR003029">
    <property type="entry name" value="S1_domain"/>
</dbReference>
<evidence type="ECO:0000256" key="1">
    <source>
        <dbReference type="ARBA" id="ARBA00006767"/>
    </source>
</evidence>
<dbReference type="SUPFAM" id="SSF50249">
    <property type="entry name" value="Nucleic acid-binding proteins"/>
    <property type="match status" value="2"/>
</dbReference>
<dbReference type="GO" id="GO:0006412">
    <property type="term" value="P:translation"/>
    <property type="evidence" value="ECO:0007669"/>
    <property type="project" value="TreeGrafter"/>
</dbReference>
<comment type="caution">
    <text evidence="6">The sequence shown here is derived from an EMBL/GenBank/DDBJ whole genome shotgun (WGS) entry which is preliminary data.</text>
</comment>
<feature type="domain" description="S1 motif" evidence="5">
    <location>
        <begin position="1"/>
        <end position="58"/>
    </location>
</feature>
<dbReference type="SMART" id="SM00316">
    <property type="entry name" value="S1"/>
    <property type="match status" value="2"/>
</dbReference>
<dbReference type="GO" id="GO:0003735">
    <property type="term" value="F:structural constituent of ribosome"/>
    <property type="evidence" value="ECO:0007669"/>
    <property type="project" value="TreeGrafter"/>
</dbReference>
<keyword evidence="2 6" id="KW-0689">Ribosomal protein</keyword>
<comment type="similarity">
    <text evidence="1">Belongs to the bacterial ribosomal protein bS1 family.</text>
</comment>
<accession>A0A2J7ZHF6</accession>
<dbReference type="OrthoDB" id="1693536at2759"/>
<organism evidence="6 7">
    <name type="scientific">Tetrabaena socialis</name>
    <dbReference type="NCBI Taxonomy" id="47790"/>
    <lineage>
        <taxon>Eukaryota</taxon>
        <taxon>Viridiplantae</taxon>
        <taxon>Chlorophyta</taxon>
        <taxon>core chlorophytes</taxon>
        <taxon>Chlorophyceae</taxon>
        <taxon>CS clade</taxon>
        <taxon>Chlamydomonadales</taxon>
        <taxon>Tetrabaenaceae</taxon>
        <taxon>Tetrabaena</taxon>
    </lineage>
</organism>
<evidence type="ECO:0000313" key="7">
    <source>
        <dbReference type="Proteomes" id="UP000236333"/>
    </source>
</evidence>
<evidence type="ECO:0000313" key="6">
    <source>
        <dbReference type="EMBL" id="PNG99694.1"/>
    </source>
</evidence>
<dbReference type="PANTHER" id="PTHR10724:SF7">
    <property type="entry name" value="SMALL RIBOSOMAL SUBUNIT PROTEIN BS1C"/>
    <property type="match status" value="1"/>
</dbReference>
<dbReference type="Proteomes" id="UP000236333">
    <property type="component" value="Unassembled WGS sequence"/>
</dbReference>
<protein>
    <submittedName>
        <fullName evidence="6">30S ribosomal protein S1, chloroplastic</fullName>
    </submittedName>
</protein>
<gene>
    <name evidence="6" type="ORF">TSOC_014522</name>
</gene>
<evidence type="ECO:0000256" key="2">
    <source>
        <dbReference type="ARBA" id="ARBA00022980"/>
    </source>
</evidence>
<evidence type="ECO:0000256" key="4">
    <source>
        <dbReference type="SAM" id="MobiDB-lite"/>
    </source>
</evidence>
<dbReference type="EMBL" id="PGGS01002308">
    <property type="protein sequence ID" value="PNG99694.1"/>
    <property type="molecule type" value="Genomic_DNA"/>
</dbReference>
<evidence type="ECO:0000256" key="3">
    <source>
        <dbReference type="ARBA" id="ARBA00023274"/>
    </source>
</evidence>
<dbReference type="GO" id="GO:0003729">
    <property type="term" value="F:mRNA binding"/>
    <property type="evidence" value="ECO:0007669"/>
    <property type="project" value="TreeGrafter"/>
</dbReference>